<reference evidence="3" key="1">
    <citation type="submission" date="2023-01" db="EMBL/GenBank/DDBJ databases">
        <title>Key to firefly adult light organ development and bioluminescence: homeobox transcription factors regulate luciferase expression and transportation to peroxisome.</title>
        <authorList>
            <person name="Fu X."/>
        </authorList>
    </citation>
    <scope>NUCLEOTIDE SEQUENCE [LARGE SCALE GENOMIC DNA]</scope>
</reference>
<comment type="caution">
    <text evidence="2">The sequence shown here is derived from an EMBL/GenBank/DDBJ whole genome shotgun (WGS) entry which is preliminary data.</text>
</comment>
<protein>
    <submittedName>
        <fullName evidence="2">Uncharacterized protein</fullName>
    </submittedName>
</protein>
<gene>
    <name evidence="2" type="ORF">RN001_003534</name>
</gene>
<feature type="compositionally biased region" description="Basic and acidic residues" evidence="1">
    <location>
        <begin position="20"/>
        <end position="30"/>
    </location>
</feature>
<evidence type="ECO:0000313" key="3">
    <source>
        <dbReference type="Proteomes" id="UP001353858"/>
    </source>
</evidence>
<evidence type="ECO:0000256" key="1">
    <source>
        <dbReference type="SAM" id="MobiDB-lite"/>
    </source>
</evidence>
<proteinExistence type="predicted"/>
<feature type="region of interest" description="Disordered" evidence="1">
    <location>
        <begin position="1"/>
        <end position="62"/>
    </location>
</feature>
<feature type="compositionally biased region" description="Low complexity" evidence="1">
    <location>
        <begin position="32"/>
        <end position="47"/>
    </location>
</feature>
<accession>A0AAN7SRM2</accession>
<dbReference type="EMBL" id="JARPUR010000001">
    <property type="protein sequence ID" value="KAK4887263.1"/>
    <property type="molecule type" value="Genomic_DNA"/>
</dbReference>
<sequence>MNRSFEKKKESGAAGRKRRSLETKEKEKSSKVFKTFFQKSSTSTTSSDNPENSASAKPQELEELVAASIDGDPENFSYNSKILATSEETEVGPEFDKEMKIDDVEDKDLISENVQIIKCPIPKIIEEDDIGFLMFSEETGKAIISDPLRIEIIKHGFKHFQNIEGPFLPTNNRSMNKTWFFKKLGNSHDNSLSEQDCDLLQSRGNSHTVVKTPILLNQHQKFSRAWMLLKSLNSLISEEGNARYDAKLRQSNQLKMAWENDKNVIVVEQDQATDNSTNGVEAQTNIDDNPEIADYESFVNQNKLISTDLTLDSIPITNINNLENVVNCEIEIMDVVMVDSSIPTSGNSHSNDLNNTLLNNNNVLTAANVILPIAIVY</sequence>
<organism evidence="2 3">
    <name type="scientific">Aquatica leii</name>
    <dbReference type="NCBI Taxonomy" id="1421715"/>
    <lineage>
        <taxon>Eukaryota</taxon>
        <taxon>Metazoa</taxon>
        <taxon>Ecdysozoa</taxon>
        <taxon>Arthropoda</taxon>
        <taxon>Hexapoda</taxon>
        <taxon>Insecta</taxon>
        <taxon>Pterygota</taxon>
        <taxon>Neoptera</taxon>
        <taxon>Endopterygota</taxon>
        <taxon>Coleoptera</taxon>
        <taxon>Polyphaga</taxon>
        <taxon>Elateriformia</taxon>
        <taxon>Elateroidea</taxon>
        <taxon>Lampyridae</taxon>
        <taxon>Luciolinae</taxon>
        <taxon>Aquatica</taxon>
    </lineage>
</organism>
<feature type="compositionally biased region" description="Basic and acidic residues" evidence="1">
    <location>
        <begin position="1"/>
        <end position="11"/>
    </location>
</feature>
<dbReference type="Proteomes" id="UP001353858">
    <property type="component" value="Unassembled WGS sequence"/>
</dbReference>
<name>A0AAN7SRM2_9COLE</name>
<evidence type="ECO:0000313" key="2">
    <source>
        <dbReference type="EMBL" id="KAK4887263.1"/>
    </source>
</evidence>
<keyword evidence="3" id="KW-1185">Reference proteome</keyword>
<dbReference type="AlphaFoldDB" id="A0AAN7SRM2"/>